<comment type="caution">
    <text evidence="6">The sequence shown here is derived from an EMBL/GenBank/DDBJ whole genome shotgun (WGS) entry which is preliminary data.</text>
</comment>
<dbReference type="CDD" id="cd00200">
    <property type="entry name" value="WD40"/>
    <property type="match status" value="1"/>
</dbReference>
<keyword evidence="1 3" id="KW-0853">WD repeat</keyword>
<dbReference type="PANTHER" id="PTHR19876">
    <property type="entry name" value="COATOMER"/>
    <property type="match status" value="1"/>
</dbReference>
<dbReference type="Gene3D" id="2.130.10.10">
    <property type="entry name" value="YVTN repeat-like/Quinoprotein amine dehydrogenase"/>
    <property type="match status" value="1"/>
</dbReference>
<gene>
    <name evidence="6" type="primary">copa</name>
    <name evidence="5" type="ORF">EHP00_2617</name>
    <name evidence="6" type="ORF">EHP00_956</name>
</gene>
<organism evidence="6 7">
    <name type="scientific">Ecytonucleospora hepatopenaei</name>
    <dbReference type="NCBI Taxonomy" id="646526"/>
    <lineage>
        <taxon>Eukaryota</taxon>
        <taxon>Fungi</taxon>
        <taxon>Fungi incertae sedis</taxon>
        <taxon>Microsporidia</taxon>
        <taxon>Enterocytozoonidae</taxon>
        <taxon>Ecytonucleospora</taxon>
    </lineage>
</organism>
<dbReference type="InterPro" id="IPR019775">
    <property type="entry name" value="WD40_repeat_CS"/>
</dbReference>
<evidence type="ECO:0000256" key="1">
    <source>
        <dbReference type="ARBA" id="ARBA00022574"/>
    </source>
</evidence>
<dbReference type="VEuPathDB" id="MicrosporidiaDB:EHP00_2617"/>
<sequence length="1350" mass="154516">MQNKHLDVIALKESTRVKTLAFHPFLPVVIGGNHCGTLNIHNYLYCDTKYNNVNSQESFYEHSGSIRVVKIHPSGSVFATGGDDKVIRIWDYNKKIVLNRLKGHTDYIRTLDFHPTQPWILSGSDDCTIKVWNFYTGELLSSSVGHHHYVMSALFLDSTHIISGSLDHTICLWNCEKLFETKKKLLTPMLIQYQTIEAHDRGVNTICIAHDKIYTGSDDREVKVWQYKDETIEYLKTFHSHESNVTAIFNSNDDIFTTGEDSKLIIHSNLVGGSSSSDSVINTHNRLWTVAGKDDVLAVGGDTGLILYSYRKNIRIFESGKNKAIFSVNNKVFLWDEKREGDFLFVCKLKTNKINFGFMHKNKLYVNNIVKNTTEIFTFDGEINANEENSFEVIDKKVENSIYVFNTIKNKVFKILNSSIYDTENNLLLPLKEDEIEKCEIKEEDQEKNNCLFYAKFVEDFLFVGIESNLFVVDAENKRKCIINLNSSYISTLIDIIKMGDFIYFITKYKIFIYREMNNFSFEYFSCISEYAEIIDAKLTEYTYEGKIEKMILYTTTKQLKYVINNKNTLDIFEEGILSSLQTTYKIIGCDIERKKVALIDYNGELLQLDINTGELAFRSAVINSKPEEDEKIIEIIQKEQLPGLAPLEYLIKHQKGNIAIPYIKDTAQKIELFLSAENYSAAFSLIKDQFKNSNMTPSVIKMTHNMIKQIIKNNTTECFDMVNDLISFLFSLKNKINLSNKNGGISEYDIFWFYVLSGNKTELIKKKDAFESEDIINLIDVFDKIADLDAFSQKQIKNKITNDVDNNIKINNQEENIETNISEKLENITVRENSILTENENKSSDLDSLSDDLDKNIIKNIVKNDTKINNSNNATNEKECSESISCNIDVDKSIKSENSSFEDKSTDGYKEKTKNEDKSNLKNTFNVSEENSTIEKKHSDTVINNDLSDNNDNISNSDFSDNNLTNLSNNDLSDNNQKQSNNKNSEIKEENMFESSSDFSNNSNSITNVSNNSNAQVCSNNSASAYATINGDSVISVTPIIYSELLKYKEEIDAFVKKFDLLVQEKYGGQLKESISVNSNENNSTNSIYAGDSSNWFFSYGMDLFTEGKLKSVYDYFGSLLLLLGKKYLEQEESDYMETQRKIIGSYRIALLAEHKFMELINKENNSTENIITENTITKNTITKNIITENFIKKWSYIFYFYNTLKNKEHGFYVARMLISQLMKSNEIKMANDVLNDTKDVFIKDECLYDKLIESKTVKKLLKLNDNNINIDNTDNITNNTNTDNNMFIKLMNISCAYSNTNDLVILDSSDKYVECTFCGVKNIVESTKVSDEGVDQVCNCCKIGNIGL</sequence>
<dbReference type="SUPFAM" id="SSF50978">
    <property type="entry name" value="WD40 repeat-like"/>
    <property type="match status" value="1"/>
</dbReference>
<evidence type="ECO:0000313" key="7">
    <source>
        <dbReference type="Proteomes" id="UP000192758"/>
    </source>
</evidence>
<dbReference type="OrthoDB" id="10261470at2759"/>
<feature type="compositionally biased region" description="Polar residues" evidence="4">
    <location>
        <begin position="922"/>
        <end position="932"/>
    </location>
</feature>
<evidence type="ECO:0000313" key="5">
    <source>
        <dbReference type="EMBL" id="OQS53404.1"/>
    </source>
</evidence>
<reference evidence="6 7" key="1">
    <citation type="journal article" date="2017" name="Environ. Microbiol.">
        <title>Decay of the glycolytic pathway and adaptation to intranuclear parasitism within Enterocytozoonidae microsporidia.</title>
        <authorList>
            <person name="Wiredu Boakye D."/>
            <person name="Jaroenlak P."/>
            <person name="Prachumwat A."/>
            <person name="Williams T.A."/>
            <person name="Bateman K.S."/>
            <person name="Itsathitphaisarn O."/>
            <person name="Sritunyalucksana K."/>
            <person name="Paszkiewicz K.H."/>
            <person name="Moore K.A."/>
            <person name="Stentiford G.D."/>
            <person name="Williams B.A."/>
        </authorList>
    </citation>
    <scope>NUCLEOTIDE SEQUENCE [LARGE SCALE GENOMIC DNA]</scope>
    <source>
        <strain evidence="6 7">TH1</strain>
    </source>
</reference>
<dbReference type="PROSITE" id="PS50082">
    <property type="entry name" value="WD_REPEATS_2"/>
    <property type="match status" value="3"/>
</dbReference>
<evidence type="ECO:0000256" key="3">
    <source>
        <dbReference type="PROSITE-ProRule" id="PRU00221"/>
    </source>
</evidence>
<dbReference type="InterPro" id="IPR015943">
    <property type="entry name" value="WD40/YVTN_repeat-like_dom_sf"/>
</dbReference>
<evidence type="ECO:0000256" key="2">
    <source>
        <dbReference type="ARBA" id="ARBA00022737"/>
    </source>
</evidence>
<keyword evidence="2" id="KW-0677">Repeat</keyword>
<dbReference type="STRING" id="646526.A0A1W0E6Y9"/>
<dbReference type="PROSITE" id="PS00678">
    <property type="entry name" value="WD_REPEATS_1"/>
    <property type="match status" value="1"/>
</dbReference>
<dbReference type="PANTHER" id="PTHR19876:SF1">
    <property type="entry name" value="COATOMER SUBUNIT ALPHA"/>
    <property type="match status" value="1"/>
</dbReference>
<name>A0A1W0E6Y9_9MICR</name>
<feature type="compositionally biased region" description="Low complexity" evidence="4">
    <location>
        <begin position="944"/>
        <end position="983"/>
    </location>
</feature>
<feature type="region of interest" description="Disordered" evidence="4">
    <location>
        <begin position="898"/>
        <end position="983"/>
    </location>
</feature>
<dbReference type="GO" id="GO:0006891">
    <property type="term" value="P:intra-Golgi vesicle-mediated transport"/>
    <property type="evidence" value="ECO:0007669"/>
    <property type="project" value="TreeGrafter"/>
</dbReference>
<dbReference type="Pfam" id="PF00400">
    <property type="entry name" value="WD40"/>
    <property type="match status" value="5"/>
</dbReference>
<accession>A0A1W0E6Y9</accession>
<feature type="repeat" description="WD" evidence="3">
    <location>
        <begin position="196"/>
        <end position="235"/>
    </location>
</feature>
<proteinExistence type="predicted"/>
<dbReference type="PROSITE" id="PS50294">
    <property type="entry name" value="WD_REPEATS_REGION"/>
    <property type="match status" value="2"/>
</dbReference>
<dbReference type="Proteomes" id="UP000192758">
    <property type="component" value="Unassembled WGS sequence"/>
</dbReference>
<dbReference type="SMART" id="SM00320">
    <property type="entry name" value="WD40"/>
    <property type="match status" value="6"/>
</dbReference>
<dbReference type="GO" id="GO:0030126">
    <property type="term" value="C:COPI vesicle coat"/>
    <property type="evidence" value="ECO:0007669"/>
    <property type="project" value="TreeGrafter"/>
</dbReference>
<evidence type="ECO:0000313" key="6">
    <source>
        <dbReference type="EMBL" id="OQS54929.1"/>
    </source>
</evidence>
<keyword evidence="7" id="KW-1185">Reference proteome</keyword>
<dbReference type="InterPro" id="IPR001680">
    <property type="entry name" value="WD40_rpt"/>
</dbReference>
<dbReference type="GO" id="GO:0006888">
    <property type="term" value="P:endoplasmic reticulum to Golgi vesicle-mediated transport"/>
    <property type="evidence" value="ECO:0007669"/>
    <property type="project" value="TreeGrafter"/>
</dbReference>
<dbReference type="VEuPathDB" id="MicrosporidiaDB:EHP00_956"/>
<dbReference type="InterPro" id="IPR050844">
    <property type="entry name" value="Coatomer_complex_subunit"/>
</dbReference>
<dbReference type="EMBL" id="MNPJ01000036">
    <property type="protein sequence ID" value="OQS53404.1"/>
    <property type="molecule type" value="Genomic_DNA"/>
</dbReference>
<feature type="compositionally biased region" description="Basic and acidic residues" evidence="4">
    <location>
        <begin position="898"/>
        <end position="921"/>
    </location>
</feature>
<feature type="repeat" description="WD" evidence="3">
    <location>
        <begin position="59"/>
        <end position="100"/>
    </location>
</feature>
<dbReference type="GO" id="GO:0006886">
    <property type="term" value="P:intracellular protein transport"/>
    <property type="evidence" value="ECO:0007669"/>
    <property type="project" value="TreeGrafter"/>
</dbReference>
<dbReference type="GO" id="GO:0006890">
    <property type="term" value="P:retrograde vesicle-mediated transport, Golgi to endoplasmic reticulum"/>
    <property type="evidence" value="ECO:0007669"/>
    <property type="project" value="TreeGrafter"/>
</dbReference>
<dbReference type="InterPro" id="IPR036322">
    <property type="entry name" value="WD40_repeat_dom_sf"/>
</dbReference>
<dbReference type="EMBL" id="MNPJ01000015">
    <property type="protein sequence ID" value="OQS54929.1"/>
    <property type="molecule type" value="Genomic_DNA"/>
</dbReference>
<protein>
    <submittedName>
        <fullName evidence="6">Copa</fullName>
    </submittedName>
</protein>
<evidence type="ECO:0000256" key="4">
    <source>
        <dbReference type="SAM" id="MobiDB-lite"/>
    </source>
</evidence>
<feature type="repeat" description="WD" evidence="3">
    <location>
        <begin position="101"/>
        <end position="142"/>
    </location>
</feature>